<sequence>MHASAQFYMALILVFMLVVASAWDLRGHRIPNWLVLLGMLVGLSLQTMVAGLQGLGQGLQGALVGFAIFLPLHIAGGMAAGDVKLMAMAGAFLDPFSAALASVCSLLFGSLGGLLIVIWRGQLGRFLGRYRLMLISRTYIAPEQGDVAAQAFPYALAVLCGTSTVLLVGGS</sequence>
<dbReference type="PANTHER" id="PTHR30487">
    <property type="entry name" value="TYPE 4 PREPILIN-LIKE PROTEINS LEADER PEPTIDE-PROCESSING ENZYME"/>
    <property type="match status" value="1"/>
</dbReference>
<protein>
    <recommendedName>
        <fullName evidence="3">Prepilin type IV endopeptidase peptidase domain-containing protein</fullName>
    </recommendedName>
</protein>
<dbReference type="PANTHER" id="PTHR30487:SF0">
    <property type="entry name" value="PREPILIN LEADER PEPTIDASE_N-METHYLTRANSFERASE-RELATED"/>
    <property type="match status" value="1"/>
</dbReference>
<evidence type="ECO:0000313" key="5">
    <source>
        <dbReference type="Proteomes" id="UP000016560"/>
    </source>
</evidence>
<dbReference type="AlphaFoldDB" id="U2Z1H8"/>
<dbReference type="InterPro" id="IPR000045">
    <property type="entry name" value="Prepilin_IV_endopep_pep"/>
</dbReference>
<dbReference type="GO" id="GO:0006465">
    <property type="term" value="P:signal peptide processing"/>
    <property type="evidence" value="ECO:0007669"/>
    <property type="project" value="TreeGrafter"/>
</dbReference>
<keyword evidence="2" id="KW-0472">Membrane</keyword>
<dbReference type="GO" id="GO:0004190">
    <property type="term" value="F:aspartic-type endopeptidase activity"/>
    <property type="evidence" value="ECO:0007669"/>
    <property type="project" value="InterPro"/>
</dbReference>
<feature type="domain" description="Prepilin type IV endopeptidase peptidase" evidence="3">
    <location>
        <begin position="11"/>
        <end position="111"/>
    </location>
</feature>
<keyword evidence="2" id="KW-1133">Transmembrane helix</keyword>
<accession>U2Z1H8</accession>
<proteinExistence type="inferred from homology"/>
<dbReference type="Proteomes" id="UP000016560">
    <property type="component" value="Unassembled WGS sequence"/>
</dbReference>
<feature type="transmembrane region" description="Helical" evidence="2">
    <location>
        <begin position="99"/>
        <end position="119"/>
    </location>
</feature>
<dbReference type="Pfam" id="PF01478">
    <property type="entry name" value="Peptidase_A24"/>
    <property type="match status" value="1"/>
</dbReference>
<dbReference type="InterPro" id="IPR050882">
    <property type="entry name" value="Prepilin_peptidase/N-MTase"/>
</dbReference>
<gene>
    <name evidence="4" type="ORF">PA6_007_00020</name>
</gene>
<evidence type="ECO:0000256" key="1">
    <source>
        <dbReference type="ARBA" id="ARBA00005801"/>
    </source>
</evidence>
<comment type="caution">
    <text evidence="4">The sequence shown here is derived from an EMBL/GenBank/DDBJ whole genome shotgun (WGS) entry which is preliminary data.</text>
</comment>
<reference evidence="4" key="1">
    <citation type="submission" date="2024-09" db="EMBL/GenBank/DDBJ databases">
        <title>Whole genome shotgun sequence of Pseudomonas alcaligenes NBRC 14159.</title>
        <authorList>
            <person name="Yoshida I."/>
            <person name="Hosoyama A."/>
            <person name="Tsuchikane K."/>
            <person name="Noguchi M."/>
            <person name="Hirakata S."/>
            <person name="Ando Y."/>
            <person name="Ohji S."/>
            <person name="Yamazoe A."/>
            <person name="Yamazaki S."/>
            <person name="Fujita N."/>
        </authorList>
    </citation>
    <scope>NUCLEOTIDE SEQUENCE</scope>
    <source>
        <strain evidence="4">NBRC 14159</strain>
    </source>
</reference>
<feature type="transmembrane region" description="Helical" evidence="2">
    <location>
        <begin position="59"/>
        <end position="79"/>
    </location>
</feature>
<dbReference type="RefSeq" id="WP_021699709.1">
    <property type="nucleotide sequence ID" value="NZ_BATI01000007.1"/>
</dbReference>
<comment type="similarity">
    <text evidence="1">Belongs to the peptidase A24 family.</text>
</comment>
<keyword evidence="5" id="KW-1185">Reference proteome</keyword>
<evidence type="ECO:0000256" key="2">
    <source>
        <dbReference type="SAM" id="Phobius"/>
    </source>
</evidence>
<dbReference type="Gene3D" id="1.20.120.1220">
    <property type="match status" value="1"/>
</dbReference>
<evidence type="ECO:0000313" key="4">
    <source>
        <dbReference type="EMBL" id="GAD61616.1"/>
    </source>
</evidence>
<evidence type="ECO:0000259" key="3">
    <source>
        <dbReference type="Pfam" id="PF01478"/>
    </source>
</evidence>
<organism evidence="4 5">
    <name type="scientific">Aquipseudomonas alcaligenes (strain ATCC 14909 / DSM 50342 / CCUG 1425 / JCM 20561 / NBRC 14159 / NCIMB 9945 / NCTC 10367 / 1577)</name>
    <name type="common">Pseudomonas alcaligenes</name>
    <dbReference type="NCBI Taxonomy" id="1215092"/>
    <lineage>
        <taxon>Bacteria</taxon>
        <taxon>Pseudomonadati</taxon>
        <taxon>Pseudomonadota</taxon>
        <taxon>Gammaproteobacteria</taxon>
        <taxon>Pseudomonadales</taxon>
        <taxon>Pseudomonadaceae</taxon>
        <taxon>Aquipseudomonas</taxon>
    </lineage>
</organism>
<dbReference type="GO" id="GO:0005886">
    <property type="term" value="C:plasma membrane"/>
    <property type="evidence" value="ECO:0007669"/>
    <property type="project" value="TreeGrafter"/>
</dbReference>
<dbReference type="eggNOG" id="COG4960">
    <property type="taxonomic scope" value="Bacteria"/>
</dbReference>
<keyword evidence="2" id="KW-0812">Transmembrane</keyword>
<name>U2Z1H8_AQUA1</name>
<feature type="transmembrane region" description="Helical" evidence="2">
    <location>
        <begin position="32"/>
        <end position="52"/>
    </location>
</feature>
<dbReference type="EMBL" id="BATI01000007">
    <property type="protein sequence ID" value="GAD61616.1"/>
    <property type="molecule type" value="Genomic_DNA"/>
</dbReference>